<sequence length="144" mass="17021">MEKVKRPEATAHKAIAIRKQRNILFAKFPPGQVPEASDFLGRLEDLEIERREQQRALGVAYDLRCHCLQELEGTLEDQGYHLDNTLMSKMMRALIYYVEETQLHNLETPERPLKRSQSEAYTHAWERHPHGDHDDTPPEWREYK</sequence>
<feature type="compositionally biased region" description="Basic and acidic residues" evidence="1">
    <location>
        <begin position="107"/>
        <end position="117"/>
    </location>
</feature>
<accession>A0A5S4EN82</accession>
<evidence type="ECO:0000256" key="1">
    <source>
        <dbReference type="SAM" id="MobiDB-lite"/>
    </source>
</evidence>
<dbReference type="EMBL" id="SWAD01000041">
    <property type="protein sequence ID" value="TMQ76755.1"/>
    <property type="molecule type" value="Genomic_DNA"/>
</dbReference>
<gene>
    <name evidence="2" type="ORF">ACCUM_3968</name>
</gene>
<protein>
    <submittedName>
        <fullName evidence="2">Uncharacterized protein</fullName>
    </submittedName>
</protein>
<comment type="caution">
    <text evidence="2">The sequence shown here is derived from an EMBL/GenBank/DDBJ whole genome shotgun (WGS) entry which is preliminary data.</text>
</comment>
<name>A0A5S4EN82_9PROT</name>
<feature type="compositionally biased region" description="Basic and acidic residues" evidence="1">
    <location>
        <begin position="124"/>
        <end position="144"/>
    </location>
</feature>
<keyword evidence="3" id="KW-1185">Reference proteome</keyword>
<reference evidence="2 3" key="1">
    <citation type="submission" date="2019-04" db="EMBL/GenBank/DDBJ databases">
        <title>A novel phosphate-accumulating bacterium identified in bioreactor for phosphate removal from wastewater.</title>
        <authorList>
            <person name="Kotlyarov R.Y."/>
            <person name="Beletsky A.V."/>
            <person name="Kallistova A.Y."/>
            <person name="Dorofeev A.G."/>
            <person name="Nikolaev Y.Y."/>
            <person name="Pimenov N.V."/>
            <person name="Ravin N.V."/>
            <person name="Mardanov A.V."/>
        </authorList>
    </citation>
    <scope>NUCLEOTIDE SEQUENCE [LARGE SCALE GENOMIC DNA]</scope>
    <source>
        <strain evidence="2 3">Bin19</strain>
    </source>
</reference>
<proteinExistence type="predicted"/>
<evidence type="ECO:0000313" key="2">
    <source>
        <dbReference type="EMBL" id="TMQ76755.1"/>
    </source>
</evidence>
<feature type="region of interest" description="Disordered" evidence="1">
    <location>
        <begin position="106"/>
        <end position="144"/>
    </location>
</feature>
<dbReference type="Proteomes" id="UP000306324">
    <property type="component" value="Unassembled WGS sequence"/>
</dbReference>
<dbReference type="AlphaFoldDB" id="A0A5S4EN82"/>
<evidence type="ECO:0000313" key="3">
    <source>
        <dbReference type="Proteomes" id="UP000306324"/>
    </source>
</evidence>
<organism evidence="2 3">
    <name type="scientific">Candidatus Accumulibacter phosphatis</name>
    <dbReference type="NCBI Taxonomy" id="327160"/>
    <lineage>
        <taxon>Bacteria</taxon>
        <taxon>Pseudomonadati</taxon>
        <taxon>Pseudomonadota</taxon>
        <taxon>Betaproteobacteria</taxon>
        <taxon>Candidatus Accumulibacter</taxon>
    </lineage>
</organism>